<sequence>MDDEQMMALEPHLATIFKERSKLASKKQDNKDAKENIVNFKNRVLDLLAIYVKSQYGNLIAMDVILPLTSLVRTTSSKPTAEKAFAVLKQYFEACSKNKSLPQPEDDAPCFEVLAALHEEMKLSGSKLHANACSRSSLFLSKVLVAKDLQHYKRVSKMYGALQREWYMDSKSKVQGSVFTEWTSWSLATRKQK</sequence>
<name>A0A4U0XNC6_9PEZI</name>
<dbReference type="STRING" id="329884.A0A4U0XNC6"/>
<dbReference type="GO" id="GO:0005730">
    <property type="term" value="C:nucleolus"/>
    <property type="evidence" value="ECO:0007669"/>
    <property type="project" value="InterPro"/>
</dbReference>
<gene>
    <name evidence="3" type="ORF">B0A55_03824</name>
</gene>
<organism evidence="3 4">
    <name type="scientific">Friedmanniomyces simplex</name>
    <dbReference type="NCBI Taxonomy" id="329884"/>
    <lineage>
        <taxon>Eukaryota</taxon>
        <taxon>Fungi</taxon>
        <taxon>Dikarya</taxon>
        <taxon>Ascomycota</taxon>
        <taxon>Pezizomycotina</taxon>
        <taxon>Dothideomycetes</taxon>
        <taxon>Dothideomycetidae</taxon>
        <taxon>Mycosphaerellales</taxon>
        <taxon>Teratosphaeriaceae</taxon>
        <taxon>Friedmanniomyces</taxon>
    </lineage>
</organism>
<protein>
    <submittedName>
        <fullName evidence="3">Uncharacterized protein</fullName>
    </submittedName>
</protein>
<evidence type="ECO:0000256" key="1">
    <source>
        <dbReference type="ARBA" id="ARBA00004123"/>
    </source>
</evidence>
<dbReference type="GO" id="GO:0006355">
    <property type="term" value="P:regulation of DNA-templated transcription"/>
    <property type="evidence" value="ECO:0007669"/>
    <property type="project" value="InterPro"/>
</dbReference>
<reference evidence="3 4" key="1">
    <citation type="submission" date="2017-03" db="EMBL/GenBank/DDBJ databases">
        <title>Genomes of endolithic fungi from Antarctica.</title>
        <authorList>
            <person name="Coleine C."/>
            <person name="Masonjones S."/>
            <person name="Stajich J.E."/>
        </authorList>
    </citation>
    <scope>NUCLEOTIDE SEQUENCE [LARGE SCALE GENOMIC DNA]</scope>
    <source>
        <strain evidence="3 4">CCFEE 5184</strain>
    </source>
</reference>
<dbReference type="EMBL" id="NAJQ01000103">
    <property type="protein sequence ID" value="TKA78872.1"/>
    <property type="molecule type" value="Genomic_DNA"/>
</dbReference>
<dbReference type="Proteomes" id="UP000309340">
    <property type="component" value="Unassembled WGS sequence"/>
</dbReference>
<keyword evidence="4" id="KW-1185">Reference proteome</keyword>
<dbReference type="PANTHER" id="PTHR13213:SF2">
    <property type="entry name" value="MYB-BINDING PROTEIN 1A"/>
    <property type="match status" value="1"/>
</dbReference>
<dbReference type="InterPro" id="IPR007015">
    <property type="entry name" value="DNA_pol_V/MYBBP1A"/>
</dbReference>
<dbReference type="PANTHER" id="PTHR13213">
    <property type="entry name" value="MYB-BINDING PROTEIN 1A FAMILY MEMBER"/>
    <property type="match status" value="1"/>
</dbReference>
<evidence type="ECO:0000256" key="2">
    <source>
        <dbReference type="ARBA" id="ARBA00023242"/>
    </source>
</evidence>
<dbReference type="OrthoDB" id="342531at2759"/>
<dbReference type="AlphaFoldDB" id="A0A4U0XNC6"/>
<accession>A0A4U0XNC6</accession>
<keyword evidence="2" id="KW-0539">Nucleus</keyword>
<comment type="subcellular location">
    <subcellularLocation>
        <location evidence="1">Nucleus</location>
    </subcellularLocation>
</comment>
<evidence type="ECO:0000313" key="4">
    <source>
        <dbReference type="Proteomes" id="UP000309340"/>
    </source>
</evidence>
<dbReference type="Pfam" id="PF04931">
    <property type="entry name" value="DNA_pol_phi"/>
    <property type="match status" value="1"/>
</dbReference>
<evidence type="ECO:0000313" key="3">
    <source>
        <dbReference type="EMBL" id="TKA78872.1"/>
    </source>
</evidence>
<proteinExistence type="predicted"/>
<dbReference type="GO" id="GO:0000182">
    <property type="term" value="F:rDNA binding"/>
    <property type="evidence" value="ECO:0007669"/>
    <property type="project" value="TreeGrafter"/>
</dbReference>
<comment type="caution">
    <text evidence="3">The sequence shown here is derived from an EMBL/GenBank/DDBJ whole genome shotgun (WGS) entry which is preliminary data.</text>
</comment>